<dbReference type="EMBL" id="CP134851">
    <property type="protein sequence ID" value="WNL23594.1"/>
    <property type="molecule type" value="Genomic_DNA"/>
</dbReference>
<gene>
    <name evidence="2" type="ORF">RJG51_07585</name>
    <name evidence="1" type="ORF">RJG52_00560</name>
    <name evidence="3" type="ORF">RJG53_05695</name>
    <name evidence="5" type="ORF">RJG55_00565</name>
    <name evidence="4" type="ORF">RJG56_05545</name>
    <name evidence="6" type="ORF">RJG57_10755</name>
</gene>
<evidence type="ECO:0000313" key="6">
    <source>
        <dbReference type="EMBL" id="WNL25514.1"/>
    </source>
</evidence>
<evidence type="ECO:0000313" key="4">
    <source>
        <dbReference type="EMBL" id="WNL20237.1"/>
    </source>
</evidence>
<organism evidence="5">
    <name type="scientific">Arcobacter sp. AZ-2023</name>
    <dbReference type="NCBI Taxonomy" id="3074453"/>
    <lineage>
        <taxon>Bacteria</taxon>
        <taxon>Pseudomonadati</taxon>
        <taxon>Campylobacterota</taxon>
        <taxon>Epsilonproteobacteria</taxon>
        <taxon>Campylobacterales</taxon>
        <taxon>Arcobacteraceae</taxon>
        <taxon>Arcobacter</taxon>
    </lineage>
</organism>
<dbReference type="EMBL" id="CP134845">
    <property type="protein sequence ID" value="WNL13892.1"/>
    <property type="molecule type" value="Genomic_DNA"/>
</dbReference>
<reference evidence="5" key="1">
    <citation type="submission" date="2023-09" db="EMBL/GenBank/DDBJ databases">
        <title>Arcobacter tbilisiensis sp. nov. isolated from chicken meat in Tbilisi, Georgia.</title>
        <authorList>
            <person name="Matthias R."/>
            <person name="Zautner A.E."/>
        </authorList>
    </citation>
    <scope>NUCLEOTIDE SEQUENCE</scope>
    <source>
        <strain evidence="6">LEO 70</strain>
        <strain evidence="5">LEO 74</strain>
        <strain evidence="4">LEO 79</strain>
        <strain evidence="3">LEO 99</strain>
    </source>
</reference>
<dbReference type="EMBL" id="CP134850">
    <property type="protein sequence ID" value="WNL20237.1"/>
    <property type="molecule type" value="Genomic_DNA"/>
</dbReference>
<evidence type="ECO:0000313" key="5">
    <source>
        <dbReference type="EMBL" id="WNL23594.1"/>
    </source>
</evidence>
<dbReference type="EMBL" id="CP134852">
    <property type="protein sequence ID" value="WNL25514.1"/>
    <property type="molecule type" value="Genomic_DNA"/>
</dbReference>
<dbReference type="AlphaFoldDB" id="A0AA96D9I9"/>
<dbReference type="EMBL" id="CP134849">
    <property type="protein sequence ID" value="WNL18102.1"/>
    <property type="molecule type" value="Genomic_DNA"/>
</dbReference>
<accession>A0AA96D9I9</accession>
<name>A0AA96D9I9_9BACT</name>
<proteinExistence type="predicted"/>
<dbReference type="EMBL" id="CP134844">
    <property type="protein sequence ID" value="WNL12574.1"/>
    <property type="molecule type" value="Genomic_DNA"/>
</dbReference>
<sequence>MIYFLVKVPKKYIDKLRNTIVKNYIDKSQSIEHITIFNEIK</sequence>
<reference evidence="1" key="2">
    <citation type="submission" date="2023-09" db="EMBL/GenBank/DDBJ databases">
        <title>Characterization of Arcobacter Isolates from Retail Chicken Sold in Supermarkets in Tbilisi, Georgia.</title>
        <authorList>
            <person name="Matthias R."/>
            <person name="Zautner A.E."/>
        </authorList>
    </citation>
    <scope>NUCLEOTIDE SEQUENCE</scope>
    <source>
        <strain evidence="2">LEO 108</strain>
        <strain evidence="1">LEO 109</strain>
    </source>
</reference>
<evidence type="ECO:0000313" key="2">
    <source>
        <dbReference type="EMBL" id="WNL13892.1"/>
    </source>
</evidence>
<evidence type="ECO:0000313" key="1">
    <source>
        <dbReference type="EMBL" id="WNL12574.1"/>
    </source>
</evidence>
<protein>
    <submittedName>
        <fullName evidence="5">Uncharacterized protein</fullName>
    </submittedName>
</protein>
<evidence type="ECO:0000313" key="3">
    <source>
        <dbReference type="EMBL" id="WNL18102.1"/>
    </source>
</evidence>